<proteinExistence type="predicted"/>
<dbReference type="RefSeq" id="WP_350297475.1">
    <property type="nucleotide sequence ID" value="NZ_CP166105.1"/>
</dbReference>
<dbReference type="Gene3D" id="3.40.50.150">
    <property type="entry name" value="Vaccinia Virus protein VP39"/>
    <property type="match status" value="1"/>
</dbReference>
<comment type="caution">
    <text evidence="2">The sequence shown here is derived from an EMBL/GenBank/DDBJ whole genome shotgun (WGS) entry which is preliminary data.</text>
</comment>
<dbReference type="InterPro" id="IPR013216">
    <property type="entry name" value="Methyltransf_11"/>
</dbReference>
<feature type="domain" description="Methyltransferase type 11" evidence="1">
    <location>
        <begin position="69"/>
        <end position="167"/>
    </location>
</feature>
<dbReference type="Proteomes" id="UP000032564">
    <property type="component" value="Unassembled WGS sequence"/>
</dbReference>
<dbReference type="InterPro" id="IPR029063">
    <property type="entry name" value="SAM-dependent_MTases_sf"/>
</dbReference>
<dbReference type="CDD" id="cd02440">
    <property type="entry name" value="AdoMet_MTases"/>
    <property type="match status" value="1"/>
</dbReference>
<evidence type="ECO:0000313" key="2">
    <source>
        <dbReference type="EMBL" id="KJF70185.1"/>
    </source>
</evidence>
<evidence type="ECO:0000313" key="3">
    <source>
        <dbReference type="Proteomes" id="UP000032564"/>
    </source>
</evidence>
<gene>
    <name evidence="2" type="ORF">RP75_27690</name>
</gene>
<dbReference type="Pfam" id="PF08241">
    <property type="entry name" value="Methyltransf_11"/>
    <property type="match status" value="1"/>
</dbReference>
<protein>
    <recommendedName>
        <fullName evidence="1">Methyltransferase type 11 domain-containing protein</fullName>
    </recommendedName>
</protein>
<reference evidence="2 3" key="1">
    <citation type="submission" date="2014-12" db="EMBL/GenBank/DDBJ databases">
        <authorList>
            <person name="Kuzmanovic N."/>
            <person name="Pulawska J."/>
            <person name="Obradovic A."/>
        </authorList>
    </citation>
    <scope>NUCLEOTIDE SEQUENCE [LARGE SCALE GENOMIC DNA]</scope>
    <source>
        <strain evidence="2 3">KFB 330</strain>
    </source>
</reference>
<keyword evidence="3" id="KW-1185">Reference proteome</keyword>
<dbReference type="SUPFAM" id="SSF53335">
    <property type="entry name" value="S-adenosyl-L-methionine-dependent methyltransferases"/>
    <property type="match status" value="1"/>
</dbReference>
<accession>A0ABR5CZC0</accession>
<organism evidence="2 3">
    <name type="scientific">Agrobacterium arsenijevicii</name>
    <dbReference type="NCBI Taxonomy" id="1585697"/>
    <lineage>
        <taxon>Bacteria</taxon>
        <taxon>Pseudomonadati</taxon>
        <taxon>Pseudomonadota</taxon>
        <taxon>Alphaproteobacteria</taxon>
        <taxon>Hyphomicrobiales</taxon>
        <taxon>Rhizobiaceae</taxon>
        <taxon>Rhizobium/Agrobacterium group</taxon>
        <taxon>Agrobacterium</taxon>
    </lineage>
</organism>
<evidence type="ECO:0000259" key="1">
    <source>
        <dbReference type="Pfam" id="PF08241"/>
    </source>
</evidence>
<name>A0ABR5CZC0_9HYPH</name>
<dbReference type="EMBL" id="JWIT01000043">
    <property type="protein sequence ID" value="KJF70185.1"/>
    <property type="molecule type" value="Genomic_DNA"/>
</dbReference>
<sequence length="238" mass="27635">MSEQHAAAQDVWERYEDEEWRQDQSHWRGVGRWKDDKRWQAIGKHTLSKLRATWRLLDRPHFPEPFVALEWGPGGGTNLFAMQRLCRTYYGVDISPSNLAECERMITQEGHSNLFTPVLLTAQPSDILAIVKEPIDVFISTAVFQHFPSKEYGIEVLRAIKAVSKPGTLGVVQIRYDNGNEKFRSITDLSEYRERHITANSYQIDEFWKILRDTGFSPLMIRDINAQVNYATFIFHCT</sequence>